<evidence type="ECO:0000313" key="4">
    <source>
        <dbReference type="EMBL" id="NJP93542.1"/>
    </source>
</evidence>
<dbReference type="RefSeq" id="WP_168013687.1">
    <property type="nucleotide sequence ID" value="NZ_JAATEP010000023.1"/>
</dbReference>
<dbReference type="EMBL" id="JAATEP010000023">
    <property type="protein sequence ID" value="NJP93542.1"/>
    <property type="molecule type" value="Genomic_DNA"/>
</dbReference>
<reference evidence="4 5" key="1">
    <citation type="submission" date="2020-03" db="EMBL/GenBank/DDBJ databases">
        <title>WGS of actinomycetes isolated from Thailand.</title>
        <authorList>
            <person name="Thawai C."/>
        </authorList>
    </citation>
    <scope>NUCLEOTIDE SEQUENCE [LARGE SCALE GENOMIC DNA]</scope>
    <source>
        <strain evidence="4 5">FMUSA5-5</strain>
    </source>
</reference>
<evidence type="ECO:0000313" key="5">
    <source>
        <dbReference type="Proteomes" id="UP000696294"/>
    </source>
</evidence>
<comment type="caution">
    <text evidence="4">The sequence shown here is derived from an EMBL/GenBank/DDBJ whole genome shotgun (WGS) entry which is preliminary data.</text>
</comment>
<proteinExistence type="predicted"/>
<sequence length="240" mass="24883">MKRLLTLLIATPVLLLALGGAPAGASGAWAVTYLDPVPPRFESGTSYTLGFWVLQHGTHPFEGSMNPVGLRLTRADGKTLEFKGIGLAEAAHYSASVVVPKGVWRVEGIQGPFQPYAVGTLTVPGALRINPLPPGQADMIAQTEQRYWGDVRPPGFEPGTTTPAAPIPAASSAPVVTVTSSPPPPAPASDGGVPAYTLLLAAAGGAVATWAVLGLPTARRRRPAEDEPDRTQEDTIVISG</sequence>
<feature type="signal peptide" evidence="3">
    <location>
        <begin position="1"/>
        <end position="25"/>
    </location>
</feature>
<keyword evidence="2" id="KW-0472">Membrane</keyword>
<gene>
    <name evidence="4" type="ORF">HCN51_29545</name>
</gene>
<keyword evidence="2" id="KW-0812">Transmembrane</keyword>
<evidence type="ECO:0000256" key="2">
    <source>
        <dbReference type="SAM" id="Phobius"/>
    </source>
</evidence>
<keyword evidence="2" id="KW-1133">Transmembrane helix</keyword>
<name>A0ABX1B9L8_9ACTN</name>
<organism evidence="4 5">
    <name type="scientific">Nonomuraea composti</name>
    <dbReference type="NCBI Taxonomy" id="2720023"/>
    <lineage>
        <taxon>Bacteria</taxon>
        <taxon>Bacillati</taxon>
        <taxon>Actinomycetota</taxon>
        <taxon>Actinomycetes</taxon>
        <taxon>Streptosporangiales</taxon>
        <taxon>Streptosporangiaceae</taxon>
        <taxon>Nonomuraea</taxon>
    </lineage>
</organism>
<dbReference type="Proteomes" id="UP000696294">
    <property type="component" value="Unassembled WGS sequence"/>
</dbReference>
<evidence type="ECO:0000256" key="3">
    <source>
        <dbReference type="SAM" id="SignalP"/>
    </source>
</evidence>
<feature type="transmembrane region" description="Helical" evidence="2">
    <location>
        <begin position="193"/>
        <end position="213"/>
    </location>
</feature>
<feature type="region of interest" description="Disordered" evidence="1">
    <location>
        <begin position="219"/>
        <end position="240"/>
    </location>
</feature>
<keyword evidence="3" id="KW-0732">Signal</keyword>
<feature type="compositionally biased region" description="Basic and acidic residues" evidence="1">
    <location>
        <begin position="223"/>
        <end position="233"/>
    </location>
</feature>
<feature type="chain" id="PRO_5045302996" evidence="3">
    <location>
        <begin position="26"/>
        <end position="240"/>
    </location>
</feature>
<protein>
    <submittedName>
        <fullName evidence="4">Uncharacterized protein</fullName>
    </submittedName>
</protein>
<accession>A0ABX1B9L8</accession>
<keyword evidence="5" id="KW-1185">Reference proteome</keyword>
<evidence type="ECO:0000256" key="1">
    <source>
        <dbReference type="SAM" id="MobiDB-lite"/>
    </source>
</evidence>